<protein>
    <recommendedName>
        <fullName evidence="6">PHD-type domain-containing protein</fullName>
    </recommendedName>
</protein>
<dbReference type="PROSITE" id="PS01359">
    <property type="entry name" value="ZF_PHD_1"/>
    <property type="match status" value="1"/>
</dbReference>
<keyword evidence="1" id="KW-0479">Metal-binding</keyword>
<dbReference type="InterPro" id="IPR011011">
    <property type="entry name" value="Znf_FYVE_PHD"/>
</dbReference>
<evidence type="ECO:0000256" key="1">
    <source>
        <dbReference type="ARBA" id="ARBA00022723"/>
    </source>
</evidence>
<name>A0A9P0J4N0_APHGO</name>
<dbReference type="EMBL" id="OU899035">
    <property type="protein sequence ID" value="CAH1724848.1"/>
    <property type="molecule type" value="Genomic_DNA"/>
</dbReference>
<evidence type="ECO:0000313" key="9">
    <source>
        <dbReference type="Proteomes" id="UP001154329"/>
    </source>
</evidence>
<keyword evidence="5" id="KW-0175">Coiled coil</keyword>
<evidence type="ECO:0000256" key="3">
    <source>
        <dbReference type="ARBA" id="ARBA00022833"/>
    </source>
</evidence>
<dbReference type="SUPFAM" id="SSF57903">
    <property type="entry name" value="FYVE/PHD zinc finger"/>
    <property type="match status" value="1"/>
</dbReference>
<gene>
    <name evidence="7" type="ORF">APHIGO_LOCUS2113</name>
    <name evidence="8" type="ORF">APHIGO_LOCUS6066</name>
</gene>
<dbReference type="PROSITE" id="PS50016">
    <property type="entry name" value="ZF_PHD_2"/>
    <property type="match status" value="1"/>
</dbReference>
<dbReference type="InterPro" id="IPR013083">
    <property type="entry name" value="Znf_RING/FYVE/PHD"/>
</dbReference>
<accession>A0A9P0J4N0</accession>
<dbReference type="Proteomes" id="UP001154329">
    <property type="component" value="Chromosome 1"/>
</dbReference>
<organism evidence="8 9">
    <name type="scientific">Aphis gossypii</name>
    <name type="common">Cotton aphid</name>
    <dbReference type="NCBI Taxonomy" id="80765"/>
    <lineage>
        <taxon>Eukaryota</taxon>
        <taxon>Metazoa</taxon>
        <taxon>Ecdysozoa</taxon>
        <taxon>Arthropoda</taxon>
        <taxon>Hexapoda</taxon>
        <taxon>Insecta</taxon>
        <taxon>Pterygota</taxon>
        <taxon>Neoptera</taxon>
        <taxon>Paraneoptera</taxon>
        <taxon>Hemiptera</taxon>
        <taxon>Sternorrhyncha</taxon>
        <taxon>Aphidomorpha</taxon>
        <taxon>Aphidoidea</taxon>
        <taxon>Aphididae</taxon>
        <taxon>Aphidini</taxon>
        <taxon>Aphis</taxon>
        <taxon>Aphis</taxon>
    </lineage>
</organism>
<evidence type="ECO:0000256" key="4">
    <source>
        <dbReference type="PROSITE-ProRule" id="PRU00146"/>
    </source>
</evidence>
<dbReference type="InterPro" id="IPR019786">
    <property type="entry name" value="Zinc_finger_PHD-type_CS"/>
</dbReference>
<dbReference type="SMART" id="SM00249">
    <property type="entry name" value="PHD"/>
    <property type="match status" value="1"/>
</dbReference>
<dbReference type="CDD" id="cd15489">
    <property type="entry name" value="PHD_SF"/>
    <property type="match status" value="1"/>
</dbReference>
<dbReference type="EMBL" id="OU899034">
    <property type="protein sequence ID" value="CAH1712699.1"/>
    <property type="molecule type" value="Genomic_DNA"/>
</dbReference>
<dbReference type="GO" id="GO:0008270">
    <property type="term" value="F:zinc ion binding"/>
    <property type="evidence" value="ECO:0007669"/>
    <property type="project" value="UniProtKB-KW"/>
</dbReference>
<reference evidence="8" key="2">
    <citation type="submission" date="2022-10" db="EMBL/GenBank/DDBJ databases">
        <authorList>
            <consortium name="ENA_rothamsted_submissions"/>
            <consortium name="culmorum"/>
            <person name="King R."/>
        </authorList>
    </citation>
    <scope>NUCLEOTIDE SEQUENCE</scope>
</reference>
<dbReference type="Gene3D" id="3.30.40.10">
    <property type="entry name" value="Zinc/RING finger domain, C3HC4 (zinc finger)"/>
    <property type="match status" value="1"/>
</dbReference>
<keyword evidence="2 4" id="KW-0863">Zinc-finger</keyword>
<evidence type="ECO:0000313" key="7">
    <source>
        <dbReference type="EMBL" id="CAH1712699.1"/>
    </source>
</evidence>
<dbReference type="AlphaFoldDB" id="A0A9P0J4N0"/>
<feature type="coiled-coil region" evidence="5">
    <location>
        <begin position="117"/>
        <end position="158"/>
    </location>
</feature>
<dbReference type="InterPro" id="IPR001965">
    <property type="entry name" value="Znf_PHD"/>
</dbReference>
<dbReference type="InterPro" id="IPR019787">
    <property type="entry name" value="Znf_PHD-finger"/>
</dbReference>
<dbReference type="Pfam" id="PF25298">
    <property type="entry name" value="Baculo_FP_2nd"/>
    <property type="match status" value="1"/>
</dbReference>
<evidence type="ECO:0000313" key="8">
    <source>
        <dbReference type="EMBL" id="CAH1724848.1"/>
    </source>
</evidence>
<evidence type="ECO:0000256" key="2">
    <source>
        <dbReference type="ARBA" id="ARBA00022771"/>
    </source>
</evidence>
<dbReference type="Proteomes" id="UP001154329">
    <property type="component" value="Chromosome 2"/>
</dbReference>
<evidence type="ECO:0000259" key="6">
    <source>
        <dbReference type="PROSITE" id="PS50016"/>
    </source>
</evidence>
<evidence type="ECO:0000256" key="5">
    <source>
        <dbReference type="SAM" id="Coils"/>
    </source>
</evidence>
<dbReference type="InterPro" id="IPR057251">
    <property type="entry name" value="FP_C"/>
</dbReference>
<keyword evidence="9" id="KW-1185">Reference proteome</keyword>
<keyword evidence="3" id="KW-0862">Zinc</keyword>
<proteinExistence type="predicted"/>
<dbReference type="Pfam" id="PF00628">
    <property type="entry name" value="PHD"/>
    <property type="match status" value="1"/>
</dbReference>
<sequence length="324" mass="37076">MSCAICNQGVSPAKLLNCSICKMNFHSTCITNSQDGIKKPIRNKDWKCDNCILKIIPDRRNHDKSDLNKDDMKNIKINLNNISFKLDTLSDSINKIDSIEKSISFISTKVDEFNVKFETILSKLKTHEKKNIELEKKCAILEREILSLSRNANTLEQQNLANNIEITGIPKTENESLFEIVNSISKVLTIKVEPNEVVSSYRTKTTKKSGSNVVICFANKNKKDEIINMMKKRSNNNQKPLLACDLSTKFSNQRVYINDQLSYNNKKLRWLAKLVGTQYGYKYTWANSSGVYMRKNDGQVGVKITTSHQLMDLDTDKKISELWM</sequence>
<reference evidence="8" key="1">
    <citation type="submission" date="2022-02" db="EMBL/GenBank/DDBJ databases">
        <authorList>
            <person name="King R."/>
        </authorList>
    </citation>
    <scope>NUCLEOTIDE SEQUENCE</scope>
</reference>
<feature type="domain" description="PHD-type" evidence="6">
    <location>
        <begin position="1"/>
        <end position="54"/>
    </location>
</feature>